<dbReference type="EMBL" id="PXOH01000006">
    <property type="protein sequence ID" value="PSF37872.1"/>
    <property type="molecule type" value="Genomic_DNA"/>
</dbReference>
<protein>
    <recommendedName>
        <fullName evidence="3">Lipid-A-disaccharide synthase</fullName>
    </recommendedName>
</protein>
<dbReference type="PANTHER" id="PTHR39517:SF1">
    <property type="entry name" value="LIPID-A-DISACCHARIDE SYNTHASE"/>
    <property type="match status" value="1"/>
</dbReference>
<name>A0A2T1LZP8_9CHRO</name>
<dbReference type="Proteomes" id="UP000239001">
    <property type="component" value="Unassembled WGS sequence"/>
</dbReference>
<sequence>MKLLILSNGHGEDEIAVRIAEQLQLLSNQLELVAFPLVGTGKAYHSLNIPIRGPVQSMPSGGFIYMDGRQLLGDVQKGLLQLTLAQHQTVRRWSLEGGRILAVGDILPVLLAWLSNTDYAFVGTAKSEYYLRDEQGWLPQTSSLERRLGSYYFPWERWLMSRPRCKAVFPRDTLTSKILQQWPIPVYDLGNPMMDGLENQISSTGNISKESLTVVLLPGSRAPEAYRNWEIILQSLENIILALKGYRITFLAAIAPSLSIDSFQVPLLAHNWHPKPLEQLHISLNDPNALAFTYNHKINLILSQNAYTECLGLGNIAIAMAGTATEQFVGLGKPAIIIPGEGPQFTLQFAQNQTRLLGCSVILVPQPQQVGHTLKAILNDPDRWQEIDIVGKRRMGKPGAALRIARLTLEKLF</sequence>
<dbReference type="NCBIfam" id="TIGR03492">
    <property type="entry name" value="lipid-A-disaccharide synthase-related protein"/>
    <property type="match status" value="1"/>
</dbReference>
<reference evidence="1 2" key="1">
    <citation type="submission" date="2018-03" db="EMBL/GenBank/DDBJ databases">
        <title>The ancient ancestry and fast evolution of plastids.</title>
        <authorList>
            <person name="Moore K.R."/>
            <person name="Magnabosco C."/>
            <person name="Momper L."/>
            <person name="Gold D.A."/>
            <person name="Bosak T."/>
            <person name="Fournier G.P."/>
        </authorList>
    </citation>
    <scope>NUCLEOTIDE SEQUENCE [LARGE SCALE GENOMIC DNA]</scope>
    <source>
        <strain evidence="1 2">CCALA 016</strain>
    </source>
</reference>
<dbReference type="AlphaFoldDB" id="A0A2T1LZP8"/>
<accession>A0A2T1LZP8</accession>
<dbReference type="RefSeq" id="WP_106456313.1">
    <property type="nucleotide sequence ID" value="NZ_PXOH01000006.1"/>
</dbReference>
<keyword evidence="2" id="KW-1185">Reference proteome</keyword>
<evidence type="ECO:0008006" key="3">
    <source>
        <dbReference type="Google" id="ProtNLM"/>
    </source>
</evidence>
<dbReference type="OrthoDB" id="29253at2"/>
<proteinExistence type="predicted"/>
<evidence type="ECO:0000313" key="2">
    <source>
        <dbReference type="Proteomes" id="UP000239001"/>
    </source>
</evidence>
<dbReference type="PANTHER" id="PTHR39517">
    <property type="entry name" value="SLL0192 PROTEIN"/>
    <property type="match status" value="1"/>
</dbReference>
<gene>
    <name evidence="1" type="ORF">C7H19_07770</name>
</gene>
<evidence type="ECO:0000313" key="1">
    <source>
        <dbReference type="EMBL" id="PSF37872.1"/>
    </source>
</evidence>
<comment type="caution">
    <text evidence="1">The sequence shown here is derived from an EMBL/GenBank/DDBJ whole genome shotgun (WGS) entry which is preliminary data.</text>
</comment>
<organism evidence="1 2">
    <name type="scientific">Aphanothece hegewaldii CCALA 016</name>
    <dbReference type="NCBI Taxonomy" id="2107694"/>
    <lineage>
        <taxon>Bacteria</taxon>
        <taxon>Bacillati</taxon>
        <taxon>Cyanobacteriota</taxon>
        <taxon>Cyanophyceae</taxon>
        <taxon>Oscillatoriophycideae</taxon>
        <taxon>Chroococcales</taxon>
        <taxon>Aphanothecaceae</taxon>
        <taxon>Aphanothece</taxon>
    </lineage>
</organism>
<dbReference type="SUPFAM" id="SSF53756">
    <property type="entry name" value="UDP-Glycosyltransferase/glycogen phosphorylase"/>
    <property type="match status" value="1"/>
</dbReference>
<dbReference type="InterPro" id="IPR019994">
    <property type="entry name" value="Lipid-A-disac_synthase-rel_put"/>
</dbReference>
<reference evidence="1 2" key="2">
    <citation type="submission" date="2018-03" db="EMBL/GenBank/DDBJ databases">
        <authorList>
            <person name="Keele B.F."/>
        </authorList>
    </citation>
    <scope>NUCLEOTIDE SEQUENCE [LARGE SCALE GENOMIC DNA]</scope>
    <source>
        <strain evidence="1 2">CCALA 016</strain>
    </source>
</reference>